<keyword evidence="1" id="KW-0723">Serine/threonine-protein kinase</keyword>
<name>L1JYY7_GUITC</name>
<dbReference type="SUPFAM" id="SSF56112">
    <property type="entry name" value="Protein kinase-like (PK-like)"/>
    <property type="match status" value="1"/>
</dbReference>
<keyword evidence="8" id="KW-1185">Reference proteome</keyword>
<evidence type="ECO:0000256" key="4">
    <source>
        <dbReference type="SAM" id="MobiDB-lite"/>
    </source>
</evidence>
<dbReference type="EnsemblProtists" id="EKX53559">
    <property type="protein sequence ID" value="EKX53559"/>
    <property type="gene ID" value="GUITHDRAFT_100545"/>
</dbReference>
<feature type="compositionally biased region" description="Basic and acidic residues" evidence="4">
    <location>
        <begin position="183"/>
        <end position="204"/>
    </location>
</feature>
<keyword evidence="3" id="KW-0418">Kinase</keyword>
<dbReference type="GO" id="GO:0005524">
    <property type="term" value="F:ATP binding"/>
    <property type="evidence" value="ECO:0007669"/>
    <property type="project" value="InterPro"/>
</dbReference>
<dbReference type="KEGG" id="gtt:GUITHDRAFT_100545"/>
<dbReference type="Gene3D" id="3.20.200.10">
    <property type="entry name" value="MHCK/EF2 kinase"/>
    <property type="match status" value="1"/>
</dbReference>
<dbReference type="EMBL" id="JH992969">
    <property type="protein sequence ID" value="EKX53559.1"/>
    <property type="molecule type" value="Genomic_DNA"/>
</dbReference>
<evidence type="ECO:0000313" key="6">
    <source>
        <dbReference type="EMBL" id="EKX53559.1"/>
    </source>
</evidence>
<evidence type="ECO:0000256" key="3">
    <source>
        <dbReference type="ARBA" id="ARBA00022777"/>
    </source>
</evidence>
<reference evidence="8" key="2">
    <citation type="submission" date="2012-11" db="EMBL/GenBank/DDBJ databases">
        <authorList>
            <person name="Kuo A."/>
            <person name="Curtis B.A."/>
            <person name="Tanifuji G."/>
            <person name="Burki F."/>
            <person name="Gruber A."/>
            <person name="Irimia M."/>
            <person name="Maruyama S."/>
            <person name="Arias M.C."/>
            <person name="Ball S.G."/>
            <person name="Gile G.H."/>
            <person name="Hirakawa Y."/>
            <person name="Hopkins J.F."/>
            <person name="Rensing S.A."/>
            <person name="Schmutz J."/>
            <person name="Symeonidi A."/>
            <person name="Elias M."/>
            <person name="Eveleigh R.J."/>
            <person name="Herman E.K."/>
            <person name="Klute M.J."/>
            <person name="Nakayama T."/>
            <person name="Obornik M."/>
            <person name="Reyes-Prieto A."/>
            <person name="Armbrust E.V."/>
            <person name="Aves S.J."/>
            <person name="Beiko R.G."/>
            <person name="Coutinho P."/>
            <person name="Dacks J.B."/>
            <person name="Durnford D.G."/>
            <person name="Fast N.M."/>
            <person name="Green B.R."/>
            <person name="Grisdale C."/>
            <person name="Hempe F."/>
            <person name="Henrissat B."/>
            <person name="Hoppner M.P."/>
            <person name="Ishida K.-I."/>
            <person name="Kim E."/>
            <person name="Koreny L."/>
            <person name="Kroth P.G."/>
            <person name="Liu Y."/>
            <person name="Malik S.-B."/>
            <person name="Maier U.G."/>
            <person name="McRose D."/>
            <person name="Mock T."/>
            <person name="Neilson J.A."/>
            <person name="Onodera N.T."/>
            <person name="Poole A.M."/>
            <person name="Pritham E.J."/>
            <person name="Richards T.A."/>
            <person name="Rocap G."/>
            <person name="Roy S.W."/>
            <person name="Sarai C."/>
            <person name="Schaack S."/>
            <person name="Shirato S."/>
            <person name="Slamovits C.H."/>
            <person name="Spencer D.F."/>
            <person name="Suzuki S."/>
            <person name="Worden A.Z."/>
            <person name="Zauner S."/>
            <person name="Barry K."/>
            <person name="Bell C."/>
            <person name="Bharti A.K."/>
            <person name="Crow J.A."/>
            <person name="Grimwood J."/>
            <person name="Kramer R."/>
            <person name="Lindquist E."/>
            <person name="Lucas S."/>
            <person name="Salamov A."/>
            <person name="McFadden G.I."/>
            <person name="Lane C.E."/>
            <person name="Keeling P.J."/>
            <person name="Gray M.W."/>
            <person name="Grigoriev I.V."/>
            <person name="Archibald J.M."/>
        </authorList>
    </citation>
    <scope>NUCLEOTIDE SEQUENCE</scope>
    <source>
        <strain evidence="8">CCMP2712</strain>
    </source>
</reference>
<evidence type="ECO:0000313" key="7">
    <source>
        <dbReference type="EnsemblProtists" id="EKX53559"/>
    </source>
</evidence>
<dbReference type="GeneID" id="17310381"/>
<feature type="domain" description="Alpha-type protein kinase" evidence="5">
    <location>
        <begin position="1"/>
        <end position="149"/>
    </location>
</feature>
<dbReference type="Proteomes" id="UP000011087">
    <property type="component" value="Unassembled WGS sequence"/>
</dbReference>
<dbReference type="InterPro" id="IPR011009">
    <property type="entry name" value="Kinase-like_dom_sf"/>
</dbReference>
<dbReference type="PROSITE" id="PS51158">
    <property type="entry name" value="ALPHA_KINASE"/>
    <property type="match status" value="1"/>
</dbReference>
<dbReference type="InterPro" id="IPR004166">
    <property type="entry name" value="a-kinase_dom"/>
</dbReference>
<feature type="compositionally biased region" description="Low complexity" evidence="4">
    <location>
        <begin position="211"/>
        <end position="227"/>
    </location>
</feature>
<feature type="region of interest" description="Disordered" evidence="4">
    <location>
        <begin position="183"/>
        <end position="227"/>
    </location>
</feature>
<evidence type="ECO:0000259" key="5">
    <source>
        <dbReference type="PROSITE" id="PS51158"/>
    </source>
</evidence>
<dbReference type="GO" id="GO:0004674">
    <property type="term" value="F:protein serine/threonine kinase activity"/>
    <property type="evidence" value="ECO:0007669"/>
    <property type="project" value="UniProtKB-KW"/>
</dbReference>
<organism evidence="6">
    <name type="scientific">Guillardia theta (strain CCMP2712)</name>
    <name type="common">Cryptophyte</name>
    <dbReference type="NCBI Taxonomy" id="905079"/>
    <lineage>
        <taxon>Eukaryota</taxon>
        <taxon>Cryptophyceae</taxon>
        <taxon>Pyrenomonadales</taxon>
        <taxon>Geminigeraceae</taxon>
        <taxon>Guillardia</taxon>
    </lineage>
</organism>
<evidence type="ECO:0000256" key="1">
    <source>
        <dbReference type="ARBA" id="ARBA00022527"/>
    </source>
</evidence>
<dbReference type="Pfam" id="PF02816">
    <property type="entry name" value="Alpha_kinase"/>
    <property type="match status" value="1"/>
</dbReference>
<dbReference type="AlphaFoldDB" id="L1JYY7"/>
<protein>
    <recommendedName>
        <fullName evidence="5">Alpha-type protein kinase domain-containing protein</fullName>
    </recommendedName>
</protein>
<reference evidence="6 8" key="1">
    <citation type="journal article" date="2012" name="Nature">
        <title>Algal genomes reveal evolutionary mosaicism and the fate of nucleomorphs.</title>
        <authorList>
            <consortium name="DOE Joint Genome Institute"/>
            <person name="Curtis B.A."/>
            <person name="Tanifuji G."/>
            <person name="Burki F."/>
            <person name="Gruber A."/>
            <person name="Irimia M."/>
            <person name="Maruyama S."/>
            <person name="Arias M.C."/>
            <person name="Ball S.G."/>
            <person name="Gile G.H."/>
            <person name="Hirakawa Y."/>
            <person name="Hopkins J.F."/>
            <person name="Kuo A."/>
            <person name="Rensing S.A."/>
            <person name="Schmutz J."/>
            <person name="Symeonidi A."/>
            <person name="Elias M."/>
            <person name="Eveleigh R.J."/>
            <person name="Herman E.K."/>
            <person name="Klute M.J."/>
            <person name="Nakayama T."/>
            <person name="Obornik M."/>
            <person name="Reyes-Prieto A."/>
            <person name="Armbrust E.V."/>
            <person name="Aves S.J."/>
            <person name="Beiko R.G."/>
            <person name="Coutinho P."/>
            <person name="Dacks J.B."/>
            <person name="Durnford D.G."/>
            <person name="Fast N.M."/>
            <person name="Green B.R."/>
            <person name="Grisdale C.J."/>
            <person name="Hempel F."/>
            <person name="Henrissat B."/>
            <person name="Hoppner M.P."/>
            <person name="Ishida K."/>
            <person name="Kim E."/>
            <person name="Koreny L."/>
            <person name="Kroth P.G."/>
            <person name="Liu Y."/>
            <person name="Malik S.B."/>
            <person name="Maier U.G."/>
            <person name="McRose D."/>
            <person name="Mock T."/>
            <person name="Neilson J.A."/>
            <person name="Onodera N.T."/>
            <person name="Poole A.M."/>
            <person name="Pritham E.J."/>
            <person name="Richards T.A."/>
            <person name="Rocap G."/>
            <person name="Roy S.W."/>
            <person name="Sarai C."/>
            <person name="Schaack S."/>
            <person name="Shirato S."/>
            <person name="Slamovits C.H."/>
            <person name="Spencer D.F."/>
            <person name="Suzuki S."/>
            <person name="Worden A.Z."/>
            <person name="Zauner S."/>
            <person name="Barry K."/>
            <person name="Bell C."/>
            <person name="Bharti A.K."/>
            <person name="Crow J.A."/>
            <person name="Grimwood J."/>
            <person name="Kramer R."/>
            <person name="Lindquist E."/>
            <person name="Lucas S."/>
            <person name="Salamov A."/>
            <person name="McFadden G.I."/>
            <person name="Lane C.E."/>
            <person name="Keeling P.J."/>
            <person name="Gray M.W."/>
            <person name="Grigoriev I.V."/>
            <person name="Archibald J.M."/>
        </authorList>
    </citation>
    <scope>NUCLEOTIDE SEQUENCE</scope>
    <source>
        <strain evidence="6 8">CCMP2712</strain>
    </source>
</reference>
<sequence>MNVEREGFLGMPAVLTPWLEAFYLVQDCVNAFNCIFKERSLDFSYSYNFSNLEDSLPVRKGGDSVKDEEEDSLSGAFSHFSWLISGGRFLIEFKRKSMEDCCLSSFVHCNDDDLCCGPMNEGMAGVRQFFRVHKCSSECKVMSERLKTRVCWLQRDHKELKNTARFQAEDLAKRLTHAMEQELVNEKQRRSSDQVDSTQKDETHRKRRPRSSSPVQSSRRLSPSISD</sequence>
<evidence type="ECO:0000256" key="2">
    <source>
        <dbReference type="ARBA" id="ARBA00022679"/>
    </source>
</evidence>
<dbReference type="PaxDb" id="55529-EKX53559"/>
<dbReference type="RefSeq" id="XP_005840539.1">
    <property type="nucleotide sequence ID" value="XM_005840482.1"/>
</dbReference>
<proteinExistence type="predicted"/>
<keyword evidence="2" id="KW-0808">Transferase</keyword>
<dbReference type="HOGENOM" id="CLU_1221663_0_0_1"/>
<accession>L1JYY7</accession>
<evidence type="ECO:0000313" key="8">
    <source>
        <dbReference type="Proteomes" id="UP000011087"/>
    </source>
</evidence>
<gene>
    <name evidence="6" type="ORF">GUITHDRAFT_100545</name>
</gene>
<reference evidence="7" key="3">
    <citation type="submission" date="2016-03" db="UniProtKB">
        <authorList>
            <consortium name="EnsemblProtists"/>
        </authorList>
    </citation>
    <scope>IDENTIFICATION</scope>
</reference>